<keyword evidence="2" id="KW-0378">Hydrolase</keyword>
<evidence type="ECO:0000313" key="3">
    <source>
        <dbReference type="Proteomes" id="UP001595887"/>
    </source>
</evidence>
<protein>
    <submittedName>
        <fullName evidence="2">ATP-dependent endonuclease</fullName>
    </submittedName>
</protein>
<reference evidence="3" key="1">
    <citation type="journal article" date="2019" name="Int. J. Syst. Evol. Microbiol.">
        <title>The Global Catalogue of Microorganisms (GCM) 10K type strain sequencing project: providing services to taxonomists for standard genome sequencing and annotation.</title>
        <authorList>
            <consortium name="The Broad Institute Genomics Platform"/>
            <consortium name="The Broad Institute Genome Sequencing Center for Infectious Disease"/>
            <person name="Wu L."/>
            <person name="Ma J."/>
        </authorList>
    </citation>
    <scope>NUCLEOTIDE SEQUENCE [LARGE SCALE GENOMIC DNA]</scope>
    <source>
        <strain evidence="3">CECT 8531</strain>
    </source>
</reference>
<keyword evidence="2" id="KW-0540">Nuclease</keyword>
<keyword evidence="3" id="KW-1185">Reference proteome</keyword>
<dbReference type="PANTHER" id="PTHR43581">
    <property type="entry name" value="ATP/GTP PHOSPHATASE"/>
    <property type="match status" value="1"/>
</dbReference>
<comment type="caution">
    <text evidence="2">The sequence shown here is derived from an EMBL/GenBank/DDBJ whole genome shotgun (WGS) entry which is preliminary data.</text>
</comment>
<dbReference type="Pfam" id="PF13175">
    <property type="entry name" value="AAA_15"/>
    <property type="match status" value="2"/>
</dbReference>
<evidence type="ECO:0000259" key="1">
    <source>
        <dbReference type="Pfam" id="PF13175"/>
    </source>
</evidence>
<dbReference type="InterPro" id="IPR027417">
    <property type="entry name" value="P-loop_NTPase"/>
</dbReference>
<dbReference type="InterPro" id="IPR041685">
    <property type="entry name" value="AAA_GajA/Old/RecF-like"/>
</dbReference>
<accession>A0ABV8RID1</accession>
<organism evidence="2 3">
    <name type="scientific">Sphingorhabdus arenilitoris</name>
    <dbReference type="NCBI Taxonomy" id="1490041"/>
    <lineage>
        <taxon>Bacteria</taxon>
        <taxon>Pseudomonadati</taxon>
        <taxon>Pseudomonadota</taxon>
        <taxon>Alphaproteobacteria</taxon>
        <taxon>Sphingomonadales</taxon>
        <taxon>Sphingomonadaceae</taxon>
        <taxon>Sphingorhabdus</taxon>
    </lineage>
</organism>
<dbReference type="Proteomes" id="UP001595887">
    <property type="component" value="Unassembled WGS sequence"/>
</dbReference>
<proteinExistence type="predicted"/>
<dbReference type="GO" id="GO:0004519">
    <property type="term" value="F:endonuclease activity"/>
    <property type="evidence" value="ECO:0007669"/>
    <property type="project" value="UniProtKB-KW"/>
</dbReference>
<keyword evidence="2" id="KW-0255">Endonuclease</keyword>
<dbReference type="SUPFAM" id="SSF52540">
    <property type="entry name" value="P-loop containing nucleoside triphosphate hydrolases"/>
    <property type="match status" value="1"/>
</dbReference>
<gene>
    <name evidence="2" type="ORF">ACFOWX_09635</name>
</gene>
<dbReference type="PANTHER" id="PTHR43581:SF2">
    <property type="entry name" value="EXCINUCLEASE ATPASE SUBUNIT"/>
    <property type="match status" value="1"/>
</dbReference>
<sequence>MQIIDRVEINYFRSVYSISVKKLKELNVFIGPNDAGKSNILRALNLFFNNQSGYDEDLQFLMDVTHLRQDEARDAKGRLTIWIKVHFNNVEKWKTLPEKFFIKKTWNRYTDDPEVTSDVKNKQSLTRFQNKLNFHYIPAVKERDIFSDYLNLLYETLSERDDIGFSGPADALSAAVNSSILDLTDRIQVALAVKSNIQIPNDLESIFERLEFFTDQDSFRVPLSRRGDGLQVRHIPHILQYISNHNKKLNIWAYEEPENSLELSNAYLLANEFENEFSTSNQVFITSHSPAFYSLSSQRTKHFLVRKAVTQSGDRDNWITSLEDLENSEVADAELGVAQLIADRSKEAFAEIKRLKQKNAELAKITAPVVLTEGKTDASLFSAAWDKLYPNTAMPFQIKSCSLGGSEHGSENAGADELKKILESTTKDQNPTRIGIFDRDDKGLLCFDNLRKHNSFGVENDAKLNQNFRSGAVRLPELTWGSPYDKFVKDSMCIEMMFPYDVFPKKHLEFVFIMGGKKLAKEKGETWVAKLTESPDLFDDVPFRVVPKFGDKIALASSLASLDRTAFTEFKPVFGLITKLFQQMS</sequence>
<dbReference type="EMBL" id="JBHSDH010000013">
    <property type="protein sequence ID" value="MFC4292672.1"/>
    <property type="molecule type" value="Genomic_DNA"/>
</dbReference>
<evidence type="ECO:0000313" key="2">
    <source>
        <dbReference type="EMBL" id="MFC4292672.1"/>
    </source>
</evidence>
<feature type="domain" description="Endonuclease GajA/Old nuclease/RecF-like AAA" evidence="1">
    <location>
        <begin position="189"/>
        <end position="292"/>
    </location>
</feature>
<feature type="domain" description="Endonuclease GajA/Old nuclease/RecF-like AAA" evidence="1">
    <location>
        <begin position="4"/>
        <end position="111"/>
    </location>
</feature>
<dbReference type="Gene3D" id="3.40.50.300">
    <property type="entry name" value="P-loop containing nucleotide triphosphate hydrolases"/>
    <property type="match status" value="1"/>
</dbReference>
<dbReference type="RefSeq" id="WP_381423553.1">
    <property type="nucleotide sequence ID" value="NZ_JBHSDH010000013.1"/>
</dbReference>
<name>A0ABV8RID1_9SPHN</name>
<dbReference type="InterPro" id="IPR051396">
    <property type="entry name" value="Bact_Antivir_Def_Nuclease"/>
</dbReference>